<keyword evidence="6" id="KW-1185">Reference proteome</keyword>
<dbReference type="PANTHER" id="PTHR35803">
    <property type="entry name" value="GLUCAN 1,4-ALPHA-GLUCOSIDASE SUSB-RELATED"/>
    <property type="match status" value="1"/>
</dbReference>
<keyword evidence="5" id="KW-0378">Hydrolase</keyword>
<dbReference type="InterPro" id="IPR019563">
    <property type="entry name" value="GH97_catalytic"/>
</dbReference>
<dbReference type="Pfam" id="PF10566">
    <property type="entry name" value="Glyco_hydro_97"/>
    <property type="match status" value="1"/>
</dbReference>
<feature type="domain" description="Glycosyl-hydrolase 97 N-terminal" evidence="3">
    <location>
        <begin position="25"/>
        <end position="253"/>
    </location>
</feature>
<gene>
    <name evidence="5" type="ORF">Poly41_55050</name>
</gene>
<dbReference type="InterPro" id="IPR029486">
    <property type="entry name" value="GH97_N"/>
</dbReference>
<dbReference type="AlphaFoldDB" id="A0A5C6D9Z1"/>
<dbReference type="Gene3D" id="2.70.98.10">
    <property type="match status" value="1"/>
</dbReference>
<dbReference type="InterPro" id="IPR013785">
    <property type="entry name" value="Aldolase_TIM"/>
</dbReference>
<dbReference type="GO" id="GO:0030246">
    <property type="term" value="F:carbohydrate binding"/>
    <property type="evidence" value="ECO:0007669"/>
    <property type="project" value="InterPro"/>
</dbReference>
<dbReference type="OrthoDB" id="57532at2"/>
<feature type="signal peptide" evidence="1">
    <location>
        <begin position="1"/>
        <end position="20"/>
    </location>
</feature>
<dbReference type="EMBL" id="SJPV01000012">
    <property type="protein sequence ID" value="TWU32527.1"/>
    <property type="molecule type" value="Genomic_DNA"/>
</dbReference>
<reference evidence="5 6" key="1">
    <citation type="submission" date="2019-02" db="EMBL/GenBank/DDBJ databases">
        <title>Deep-cultivation of Planctomycetes and their phenomic and genomic characterization uncovers novel biology.</title>
        <authorList>
            <person name="Wiegand S."/>
            <person name="Jogler M."/>
            <person name="Boedeker C."/>
            <person name="Pinto D."/>
            <person name="Vollmers J."/>
            <person name="Rivas-Marin E."/>
            <person name="Kohn T."/>
            <person name="Peeters S.H."/>
            <person name="Heuer A."/>
            <person name="Rast P."/>
            <person name="Oberbeckmann S."/>
            <person name="Bunk B."/>
            <person name="Jeske O."/>
            <person name="Meyerdierks A."/>
            <person name="Storesund J.E."/>
            <person name="Kallscheuer N."/>
            <person name="Luecker S."/>
            <person name="Lage O.M."/>
            <person name="Pohl T."/>
            <person name="Merkel B.J."/>
            <person name="Hornburger P."/>
            <person name="Mueller R.-W."/>
            <person name="Bruemmer F."/>
            <person name="Labrenz M."/>
            <person name="Spormann A.M."/>
            <person name="Op Den Camp H."/>
            <person name="Overmann J."/>
            <person name="Amann R."/>
            <person name="Jetten M.S.M."/>
            <person name="Mascher T."/>
            <person name="Medema M.H."/>
            <person name="Devos D.P."/>
            <person name="Kaster A.-K."/>
            <person name="Ovreas L."/>
            <person name="Rohde M."/>
            <person name="Galperin M.Y."/>
            <person name="Jogler C."/>
        </authorList>
    </citation>
    <scope>NUCLEOTIDE SEQUENCE [LARGE SCALE GENOMIC DNA]</scope>
    <source>
        <strain evidence="5 6">Poly41</strain>
    </source>
</reference>
<dbReference type="InterPro" id="IPR017853">
    <property type="entry name" value="GH"/>
</dbReference>
<sequence length="613" mass="67405" precursor="true">MTNYAAIAIGILLAVANLFAAPVTVQSPDGQVSASMELKDGTLFYSVSKGGTPVVGSSKLEIVSGAEMAVGDHSIRENDTSWNPVWGRFSTIRDHHRELTLSLTADGTPVKLLCRVFDTGVGFRFVLSGESRGQEIAFSSACNVVGDVQYYSPEGEKGVSGPASLDEIETIQVPLVIEHPDGRSLALLESDLYSATGFEAMEIIHDMETKKPISSSTAVSSGEGHVTPWRVLLLGETMGDLLVNTAVLNLAAPCQLDDVSWIKPGKGIWDWRIRGYRSDNFRYSLNEQTLLHLIDFVAEQGFEWLNIDAGWSKRQASLERVFVHAKEKGIKLMLYYDVRNSVFIEEDQLFGHYAGLGASGIKHGIIRNDAAFTRYAIREAAENKLLISFHDRPCPMAGAERTMPNLITYEYCHAQQDARRAFTPETFIKMAMVNALVAPLDQANGNFGINSINAGQRSLGPRERNSYISTVVSEVARTLVSYSGLVLLPDAPEEYLKKADLFEYLKAMPATWDDTRVLQARIGETISIARRSGDHWFVGTVNNQQARTLQLRLNFLKPGITYEATLYQDASDAHGVENPEAYVISTATRKHGDVVPAEMAVAGGHAMILRPVR</sequence>
<dbReference type="InterPro" id="IPR014718">
    <property type="entry name" value="GH-type_carb-bd"/>
</dbReference>
<protein>
    <submittedName>
        <fullName evidence="5">Retaining alpha-galactosidase</fullName>
        <ecNumber evidence="5">3.2.1.22</ecNumber>
    </submittedName>
</protein>
<dbReference type="EC" id="3.2.1.22" evidence="5"/>
<dbReference type="SUPFAM" id="SSF51445">
    <property type="entry name" value="(Trans)glycosidases"/>
    <property type="match status" value="1"/>
</dbReference>
<dbReference type="Pfam" id="PF14509">
    <property type="entry name" value="GH97_C"/>
    <property type="match status" value="1"/>
</dbReference>
<dbReference type="InterPro" id="IPR029483">
    <property type="entry name" value="GH97_C"/>
</dbReference>
<accession>A0A5C6D9Z1</accession>
<dbReference type="GO" id="GO:0004557">
    <property type="term" value="F:alpha-galactosidase activity"/>
    <property type="evidence" value="ECO:0007669"/>
    <property type="project" value="UniProtKB-EC"/>
</dbReference>
<evidence type="ECO:0000259" key="3">
    <source>
        <dbReference type="Pfam" id="PF14508"/>
    </source>
</evidence>
<keyword evidence="5" id="KW-0326">Glycosidase</keyword>
<dbReference type="Pfam" id="PF14508">
    <property type="entry name" value="GH97_N"/>
    <property type="match status" value="1"/>
</dbReference>
<comment type="caution">
    <text evidence="5">The sequence shown here is derived from an EMBL/GenBank/DDBJ whole genome shotgun (WGS) entry which is preliminary data.</text>
</comment>
<name>A0A5C6D9Z1_9BACT</name>
<evidence type="ECO:0000313" key="5">
    <source>
        <dbReference type="EMBL" id="TWU32527.1"/>
    </source>
</evidence>
<proteinExistence type="predicted"/>
<evidence type="ECO:0000256" key="1">
    <source>
        <dbReference type="SAM" id="SignalP"/>
    </source>
</evidence>
<dbReference type="Gene3D" id="3.20.20.70">
    <property type="entry name" value="Aldolase class I"/>
    <property type="match status" value="1"/>
</dbReference>
<feature type="domain" description="Glycosyl-hydrolase 97 catalytic" evidence="2">
    <location>
        <begin position="278"/>
        <end position="410"/>
    </location>
</feature>
<keyword evidence="1" id="KW-0732">Signal</keyword>
<dbReference type="InterPro" id="IPR052720">
    <property type="entry name" value="Glycosyl_hydrolase_97"/>
</dbReference>
<feature type="chain" id="PRO_5023114394" evidence="1">
    <location>
        <begin position="21"/>
        <end position="613"/>
    </location>
</feature>
<feature type="domain" description="Glycosyl-hydrolase 97 C-terminal oligomerisation" evidence="4">
    <location>
        <begin position="511"/>
        <end position="609"/>
    </location>
</feature>
<dbReference type="Proteomes" id="UP000319143">
    <property type="component" value="Unassembled WGS sequence"/>
</dbReference>
<evidence type="ECO:0000259" key="4">
    <source>
        <dbReference type="Pfam" id="PF14509"/>
    </source>
</evidence>
<evidence type="ECO:0000313" key="6">
    <source>
        <dbReference type="Proteomes" id="UP000319143"/>
    </source>
</evidence>
<dbReference type="RefSeq" id="WP_146530289.1">
    <property type="nucleotide sequence ID" value="NZ_SJPV01000012.1"/>
</dbReference>
<evidence type="ECO:0000259" key="2">
    <source>
        <dbReference type="Pfam" id="PF10566"/>
    </source>
</evidence>
<organism evidence="5 6">
    <name type="scientific">Novipirellula artificiosorum</name>
    <dbReference type="NCBI Taxonomy" id="2528016"/>
    <lineage>
        <taxon>Bacteria</taxon>
        <taxon>Pseudomonadati</taxon>
        <taxon>Planctomycetota</taxon>
        <taxon>Planctomycetia</taxon>
        <taxon>Pirellulales</taxon>
        <taxon>Pirellulaceae</taxon>
        <taxon>Novipirellula</taxon>
    </lineage>
</organism>